<gene>
    <name evidence="2" type="primary">est1D</name>
    <name evidence="2" type="ORF">FXF36_15790</name>
</gene>
<evidence type="ECO:0000256" key="1">
    <source>
        <dbReference type="SAM" id="SignalP"/>
    </source>
</evidence>
<dbReference type="EMBL" id="CP043030">
    <property type="protein sequence ID" value="QFJ56375.1"/>
    <property type="molecule type" value="Genomic_DNA"/>
</dbReference>
<sequence>MKKTKVFLFLGLIVCGLLTGCGKQTETASVTNAQAQAKDAAVEYQWDFVKKTTGIDDLKQECDEKGELTKLEYETPNYPVNPEETVTKEMWVYTPYGYDPAKEYNILYLMHGGGESEIYWLAGERWGPTTRNVLDNMIKNKVCDPFIVVTPTFNPATEMDIDNAEGAEDLTYVFADELRNQVVPTVESQFSTYADGDVSEENLIATRDHRAFAGFSMGSMTSIHCSLMKNVDMFSWVGSYSGAKTKVDDFKNALESDEYKDYAVKFWYNGNGKGDIAHDEHDEFCHGVVDAMPDRFVDGENFAWVDIKDGSHSYQSWVVDLYNCMLVFFKE</sequence>
<dbReference type="Gene3D" id="3.40.50.1820">
    <property type="entry name" value="alpha/beta hydrolase"/>
    <property type="match status" value="1"/>
</dbReference>
<dbReference type="KEGG" id="pxv:FXF36_15790"/>
<proteinExistence type="predicted"/>
<organism evidence="2 3">
    <name type="scientific">Pseudobutyrivibrio xylanivorans</name>
    <dbReference type="NCBI Taxonomy" id="185007"/>
    <lineage>
        <taxon>Bacteria</taxon>
        <taxon>Bacillati</taxon>
        <taxon>Bacillota</taxon>
        <taxon>Clostridia</taxon>
        <taxon>Lachnospirales</taxon>
        <taxon>Lachnospiraceae</taxon>
        <taxon>Pseudobutyrivibrio</taxon>
    </lineage>
</organism>
<reference evidence="3" key="1">
    <citation type="submission" date="2019-08" db="EMBL/GenBank/DDBJ databases">
        <title>Complete Genome Sequence of the Polysaccharide-Degrading Rumen Bacterium Pseudobutyrivibrio xylanivorans MA3014.</title>
        <authorList>
            <person name="Palevich N."/>
            <person name="Maclean P.H."/>
            <person name="Kelly W.J."/>
            <person name="Leahy S.C."/>
            <person name="Rakonjac J."/>
            <person name="Attwood G.T."/>
        </authorList>
    </citation>
    <scope>NUCLEOTIDE SEQUENCE [LARGE SCALE GENOMIC DNA]</scope>
    <source>
        <strain evidence="3">MA3014</strain>
    </source>
</reference>
<dbReference type="PANTHER" id="PTHR48098">
    <property type="entry name" value="ENTEROCHELIN ESTERASE-RELATED"/>
    <property type="match status" value="1"/>
</dbReference>
<dbReference type="Pfam" id="PF00756">
    <property type="entry name" value="Esterase"/>
    <property type="match status" value="1"/>
</dbReference>
<feature type="chain" id="PRO_5038340554" evidence="1">
    <location>
        <begin position="21"/>
        <end position="331"/>
    </location>
</feature>
<evidence type="ECO:0000313" key="3">
    <source>
        <dbReference type="Proteomes" id="UP000327030"/>
    </source>
</evidence>
<dbReference type="InterPro" id="IPR050583">
    <property type="entry name" value="Mycobacterial_A85_antigen"/>
</dbReference>
<protein>
    <submittedName>
        <fullName evidence="2">Feruloyl esterase</fullName>
    </submittedName>
</protein>
<dbReference type="OrthoDB" id="9777383at2"/>
<evidence type="ECO:0000313" key="2">
    <source>
        <dbReference type="EMBL" id="QFJ56375.1"/>
    </source>
</evidence>
<dbReference type="InterPro" id="IPR000801">
    <property type="entry name" value="Esterase-like"/>
</dbReference>
<feature type="signal peptide" evidence="1">
    <location>
        <begin position="1"/>
        <end position="20"/>
    </location>
</feature>
<dbReference type="AlphaFoldDB" id="A0A5P6VUG8"/>
<name>A0A5P6VUG8_PSEXY</name>
<keyword evidence="1" id="KW-0732">Signal</keyword>
<dbReference type="Proteomes" id="UP000327030">
    <property type="component" value="Chromosome PxyII"/>
</dbReference>
<accession>A0A5P6VUG8</accession>
<dbReference type="InterPro" id="IPR029058">
    <property type="entry name" value="AB_hydrolase_fold"/>
</dbReference>
<dbReference type="RefSeq" id="WP_151626027.1">
    <property type="nucleotide sequence ID" value="NZ_CP043030.1"/>
</dbReference>
<dbReference type="PROSITE" id="PS51257">
    <property type="entry name" value="PROKAR_LIPOPROTEIN"/>
    <property type="match status" value="1"/>
</dbReference>
<dbReference type="SUPFAM" id="SSF53474">
    <property type="entry name" value="alpha/beta-Hydrolases"/>
    <property type="match status" value="1"/>
</dbReference>